<dbReference type="OrthoDB" id="617985at2"/>
<evidence type="ECO:0000313" key="2">
    <source>
        <dbReference type="EMBL" id="GEC73647.1"/>
    </source>
</evidence>
<accession>A0A4Y4B3M4</accession>
<organism evidence="2 3">
    <name type="scientific">Flavobacterium flevense</name>
    <dbReference type="NCBI Taxonomy" id="983"/>
    <lineage>
        <taxon>Bacteria</taxon>
        <taxon>Pseudomonadati</taxon>
        <taxon>Bacteroidota</taxon>
        <taxon>Flavobacteriia</taxon>
        <taxon>Flavobacteriales</taxon>
        <taxon>Flavobacteriaceae</taxon>
        <taxon>Flavobacterium</taxon>
    </lineage>
</organism>
<reference evidence="2 3" key="1">
    <citation type="submission" date="2019-06" db="EMBL/GenBank/DDBJ databases">
        <title>Whole genome shotgun sequence of Flavobacterium flevense NBRC 14960.</title>
        <authorList>
            <person name="Hosoyama A."/>
            <person name="Uohara A."/>
            <person name="Ohji S."/>
            <person name="Ichikawa N."/>
        </authorList>
    </citation>
    <scope>NUCLEOTIDE SEQUENCE [LARGE SCALE GENOMIC DNA]</scope>
    <source>
        <strain evidence="2 3">NBRC 14960</strain>
    </source>
</reference>
<feature type="chain" id="PRO_5023002553" description="Asparagine synthetase B" evidence="1">
    <location>
        <begin position="21"/>
        <end position="420"/>
    </location>
</feature>
<feature type="signal peptide" evidence="1">
    <location>
        <begin position="1"/>
        <end position="20"/>
    </location>
</feature>
<name>A0A4Y4B3M4_9FLAO</name>
<proteinExistence type="predicted"/>
<keyword evidence="3" id="KW-1185">Reference proteome</keyword>
<keyword evidence="1" id="KW-0732">Signal</keyword>
<dbReference type="Proteomes" id="UP000316775">
    <property type="component" value="Unassembled WGS sequence"/>
</dbReference>
<evidence type="ECO:0000313" key="3">
    <source>
        <dbReference type="Proteomes" id="UP000316775"/>
    </source>
</evidence>
<dbReference type="RefSeq" id="WP_073247516.1">
    <property type="nucleotide sequence ID" value="NZ_BJNP01000054.1"/>
</dbReference>
<evidence type="ECO:0008006" key="4">
    <source>
        <dbReference type="Google" id="ProtNLM"/>
    </source>
</evidence>
<dbReference type="EMBL" id="BJNP01000054">
    <property type="protein sequence ID" value="GEC73647.1"/>
    <property type="molecule type" value="Genomic_DNA"/>
</dbReference>
<sequence>MVFKNVVSLIVILISFSAKASFILLPMDDTSQQNHLKAYGITYWCLDKKYKASWLLNYRGGSFLLPDATEIRKECQIRGVSFEILSDSEQQTILNEIASPSQNMENVILEKAPKIAVYTPKGKQPWDDAVTLVLTYAEIPFTAIYDEEVLSDQLVLYDWLHLHHEDFTGQYGKFYSSYRNVPWYIEQKKEAENLAAQLGYAKVSQEKGAVAGKIRDFVIGGGFMFAMCSATDSFDIALSADGVDICEPMFDGDASDANYQSRLNYSNSFAFKDFVLERSPEKYEFSDLDMTEKRNVPMEKDYFTLMEFSAKWDPIPSMLCQNHTQLVKGFMGQTTAFDAKLVKSNILVLGTCELNGEARYIHGQKGKGMFSFYGGHDPEDYQHKVGDAPTVLDLHPNSPGYRLILNNVLFPAARKKKQKT</sequence>
<protein>
    <recommendedName>
        <fullName evidence="4">Asparagine synthetase B</fullName>
    </recommendedName>
</protein>
<dbReference type="AlphaFoldDB" id="A0A4Y4B3M4"/>
<evidence type="ECO:0000256" key="1">
    <source>
        <dbReference type="SAM" id="SignalP"/>
    </source>
</evidence>
<dbReference type="STRING" id="983.SAMN05443543_12114"/>
<gene>
    <name evidence="2" type="ORF">FFL01_31860</name>
</gene>
<comment type="caution">
    <text evidence="2">The sequence shown here is derived from an EMBL/GenBank/DDBJ whole genome shotgun (WGS) entry which is preliminary data.</text>
</comment>